<gene>
    <name evidence="4" type="primary">pqqD</name>
    <name evidence="4" type="ORF">FKR81_27390</name>
</gene>
<name>A0A563EN65_9PSEU</name>
<dbReference type="RefSeq" id="WP_146355933.1">
    <property type="nucleotide sequence ID" value="NZ_VOBR01000019.1"/>
</dbReference>
<dbReference type="Gene3D" id="1.10.10.1150">
    <property type="entry name" value="Coenzyme PQQ synthesis protein D (PqqD)"/>
    <property type="match status" value="1"/>
</dbReference>
<sequence>MTSLEAVPRIRRGVKCTYDQIRGSHVVLFPEGVLVLNETAAMVVERCDGNTTVGDIALRLAEEFDGVEPQDIAELVSRLVARRVVDIDVTDG</sequence>
<dbReference type="InterPro" id="IPR008792">
    <property type="entry name" value="PQQD"/>
</dbReference>
<dbReference type="NCBIfam" id="TIGR03859">
    <property type="entry name" value="PQQ_PqqD"/>
    <property type="match status" value="1"/>
</dbReference>
<accession>A0A563EN65</accession>
<dbReference type="UniPathway" id="UPA00539"/>
<reference evidence="4 5" key="1">
    <citation type="submission" date="2019-07" db="EMBL/GenBank/DDBJ databases">
        <title>Lentzea xizangensis sp. nov., isolated from Qinghai-Tibetan Plateau Soils.</title>
        <authorList>
            <person name="Huang J."/>
        </authorList>
    </citation>
    <scope>NUCLEOTIDE SEQUENCE [LARGE SCALE GENOMIC DNA]</scope>
    <source>
        <strain evidence="4 5">FXJ1.1311</strain>
    </source>
</reference>
<dbReference type="InterPro" id="IPR022479">
    <property type="entry name" value="PqqD_bac"/>
</dbReference>
<dbReference type="InterPro" id="IPR041881">
    <property type="entry name" value="PqqD_sf"/>
</dbReference>
<comment type="pathway">
    <text evidence="1">Cofactor biosynthesis; pyrroloquinoline quinone biosynthesis.</text>
</comment>
<dbReference type="GO" id="GO:0018189">
    <property type="term" value="P:pyrroloquinoline quinone biosynthetic process"/>
    <property type="evidence" value="ECO:0007669"/>
    <property type="project" value="UniProtKB-UniPathway"/>
</dbReference>
<keyword evidence="3" id="KW-0884">PQQ biosynthesis</keyword>
<comment type="caution">
    <text evidence="4">The sequence shown here is derived from an EMBL/GenBank/DDBJ whole genome shotgun (WGS) entry which is preliminary data.</text>
</comment>
<organism evidence="4 5">
    <name type="scientific">Lentzea tibetensis</name>
    <dbReference type="NCBI Taxonomy" id="2591470"/>
    <lineage>
        <taxon>Bacteria</taxon>
        <taxon>Bacillati</taxon>
        <taxon>Actinomycetota</taxon>
        <taxon>Actinomycetes</taxon>
        <taxon>Pseudonocardiales</taxon>
        <taxon>Pseudonocardiaceae</taxon>
        <taxon>Lentzea</taxon>
    </lineage>
</organism>
<evidence type="ECO:0000256" key="1">
    <source>
        <dbReference type="ARBA" id="ARBA00004886"/>
    </source>
</evidence>
<dbReference type="OrthoDB" id="7995890at2"/>
<dbReference type="GO" id="GO:0048038">
    <property type="term" value="F:quinone binding"/>
    <property type="evidence" value="ECO:0007669"/>
    <property type="project" value="InterPro"/>
</dbReference>
<dbReference type="EMBL" id="VOBR01000019">
    <property type="protein sequence ID" value="TWP48651.1"/>
    <property type="molecule type" value="Genomic_DNA"/>
</dbReference>
<keyword evidence="5" id="KW-1185">Reference proteome</keyword>
<comment type="subunit">
    <text evidence="2">Monomer. Interacts with PqqE.</text>
</comment>
<evidence type="ECO:0000256" key="3">
    <source>
        <dbReference type="ARBA" id="ARBA00022905"/>
    </source>
</evidence>
<evidence type="ECO:0000313" key="5">
    <source>
        <dbReference type="Proteomes" id="UP000316639"/>
    </source>
</evidence>
<evidence type="ECO:0000256" key="2">
    <source>
        <dbReference type="ARBA" id="ARBA00011741"/>
    </source>
</evidence>
<dbReference type="Pfam" id="PF05402">
    <property type="entry name" value="PqqD"/>
    <property type="match status" value="1"/>
</dbReference>
<protein>
    <submittedName>
        <fullName evidence="4">Pyrroloquinoline quinone biosynthesis peptide chaperone PqqD</fullName>
    </submittedName>
</protein>
<dbReference type="AlphaFoldDB" id="A0A563EN65"/>
<evidence type="ECO:0000313" key="4">
    <source>
        <dbReference type="EMBL" id="TWP48651.1"/>
    </source>
</evidence>
<dbReference type="Proteomes" id="UP000316639">
    <property type="component" value="Unassembled WGS sequence"/>
</dbReference>
<proteinExistence type="predicted"/>